<evidence type="ECO:0000313" key="2">
    <source>
        <dbReference type="EMBL" id="MBO8470550.1"/>
    </source>
</evidence>
<evidence type="ECO:0000313" key="3">
    <source>
        <dbReference type="Proteomes" id="UP000823603"/>
    </source>
</evidence>
<evidence type="ECO:0008006" key="4">
    <source>
        <dbReference type="Google" id="ProtNLM"/>
    </source>
</evidence>
<accession>A0A9D9IE38</accession>
<dbReference type="AlphaFoldDB" id="A0A9D9IE38"/>
<reference evidence="2" key="2">
    <citation type="journal article" date="2021" name="PeerJ">
        <title>Extensive microbial diversity within the chicken gut microbiome revealed by metagenomics and culture.</title>
        <authorList>
            <person name="Gilroy R."/>
            <person name="Ravi A."/>
            <person name="Getino M."/>
            <person name="Pursley I."/>
            <person name="Horton D.L."/>
            <person name="Alikhan N.F."/>
            <person name="Baker D."/>
            <person name="Gharbi K."/>
            <person name="Hall N."/>
            <person name="Watson M."/>
            <person name="Adriaenssens E.M."/>
            <person name="Foster-Nyarko E."/>
            <person name="Jarju S."/>
            <person name="Secka A."/>
            <person name="Antonio M."/>
            <person name="Oren A."/>
            <person name="Chaudhuri R.R."/>
            <person name="La Ragione R."/>
            <person name="Hildebrand F."/>
            <person name="Pallen M.J."/>
        </authorList>
    </citation>
    <scope>NUCLEOTIDE SEQUENCE</scope>
    <source>
        <strain evidence="2">B2-22910</strain>
    </source>
</reference>
<proteinExistence type="predicted"/>
<feature type="signal peptide" evidence="1">
    <location>
        <begin position="1"/>
        <end position="17"/>
    </location>
</feature>
<reference evidence="2" key="1">
    <citation type="submission" date="2020-10" db="EMBL/GenBank/DDBJ databases">
        <authorList>
            <person name="Gilroy R."/>
        </authorList>
    </citation>
    <scope>NUCLEOTIDE SEQUENCE</scope>
    <source>
        <strain evidence="2">B2-22910</strain>
    </source>
</reference>
<feature type="chain" id="PRO_5038955144" description="Outer membrane protein beta-barrel domain-containing protein" evidence="1">
    <location>
        <begin position="18"/>
        <end position="285"/>
    </location>
</feature>
<dbReference type="Proteomes" id="UP000823603">
    <property type="component" value="Unassembled WGS sequence"/>
</dbReference>
<keyword evidence="1" id="KW-0732">Signal</keyword>
<gene>
    <name evidence="2" type="ORF">IAB82_02000</name>
</gene>
<comment type="caution">
    <text evidence="2">The sequence shown here is derived from an EMBL/GenBank/DDBJ whole genome shotgun (WGS) entry which is preliminary data.</text>
</comment>
<dbReference type="EMBL" id="JADIMB010000028">
    <property type="protein sequence ID" value="MBO8470550.1"/>
    <property type="molecule type" value="Genomic_DNA"/>
</dbReference>
<protein>
    <recommendedName>
        <fullName evidence="4">Outer membrane protein beta-barrel domain-containing protein</fullName>
    </recommendedName>
</protein>
<sequence length="285" mass="31893">MKRLALFIILLTACAAAAEAQYRIDVITLKNGAELKGEIIARDSSYVIFKTADGTLTKQIQTSEITSESRQELSASQYREIGGDIPKVFTPSSREKGYGAYVDILAGTSTIYPGWFDLTTSHGYFITPQVFVGGGAGLSLKLAYSGYDYNGAIRRTSMSVPVFATARYYFINNRKCSPYIDGKAGYAIPVYDAIDATEAYNTSINGVFQYRAIRSKGFYFNISVGVEINRFTLSLGLTGTNSQDIEFNEDLYIDYPDMMSSRWTGYSNFYRYMDAAWFINFGYRF</sequence>
<evidence type="ECO:0000256" key="1">
    <source>
        <dbReference type="SAM" id="SignalP"/>
    </source>
</evidence>
<name>A0A9D9IE38_9BACT</name>
<organism evidence="2 3">
    <name type="scientific">Candidatus Cryptobacteroides faecavium</name>
    <dbReference type="NCBI Taxonomy" id="2840762"/>
    <lineage>
        <taxon>Bacteria</taxon>
        <taxon>Pseudomonadati</taxon>
        <taxon>Bacteroidota</taxon>
        <taxon>Bacteroidia</taxon>
        <taxon>Bacteroidales</taxon>
        <taxon>Candidatus Cryptobacteroides</taxon>
    </lineage>
</organism>